<evidence type="ECO:0000256" key="5">
    <source>
        <dbReference type="ARBA" id="ARBA00022692"/>
    </source>
</evidence>
<comment type="caution">
    <text evidence="9">The sequence shown here is derived from an EMBL/GenBank/DDBJ whole genome shotgun (WGS) entry which is preliminary data.</text>
</comment>
<feature type="transmembrane region" description="Helical" evidence="8">
    <location>
        <begin position="12"/>
        <end position="34"/>
    </location>
</feature>
<feature type="transmembrane region" description="Helical" evidence="8">
    <location>
        <begin position="40"/>
        <end position="59"/>
    </location>
</feature>
<name>A0A0R1VA78_9LACO</name>
<organism evidence="9 10">
    <name type="scientific">Limosilactobacillus gastricus DSM 16045</name>
    <dbReference type="NCBI Taxonomy" id="1423749"/>
    <lineage>
        <taxon>Bacteria</taxon>
        <taxon>Bacillati</taxon>
        <taxon>Bacillota</taxon>
        <taxon>Bacilli</taxon>
        <taxon>Lactobacillales</taxon>
        <taxon>Lactobacillaceae</taxon>
        <taxon>Limosilactobacillus</taxon>
    </lineage>
</organism>
<evidence type="ECO:0000313" key="10">
    <source>
        <dbReference type="Proteomes" id="UP000051739"/>
    </source>
</evidence>
<feature type="transmembrane region" description="Helical" evidence="8">
    <location>
        <begin position="119"/>
        <end position="135"/>
    </location>
</feature>
<dbReference type="Pfam" id="PF01040">
    <property type="entry name" value="UbiA"/>
    <property type="match status" value="1"/>
</dbReference>
<gene>
    <name evidence="9" type="ORF">FC60_GL000252</name>
</gene>
<dbReference type="GO" id="GO:0004659">
    <property type="term" value="F:prenyltransferase activity"/>
    <property type="evidence" value="ECO:0007669"/>
    <property type="project" value="InterPro"/>
</dbReference>
<evidence type="ECO:0000313" key="9">
    <source>
        <dbReference type="EMBL" id="KRM02432.1"/>
    </source>
</evidence>
<evidence type="ECO:0000256" key="7">
    <source>
        <dbReference type="ARBA" id="ARBA00023136"/>
    </source>
</evidence>
<feature type="transmembrane region" description="Helical" evidence="8">
    <location>
        <begin position="147"/>
        <end position="167"/>
    </location>
</feature>
<dbReference type="UniPathway" id="UPA00079"/>
<feature type="transmembrane region" description="Helical" evidence="8">
    <location>
        <begin position="281"/>
        <end position="303"/>
    </location>
</feature>
<dbReference type="GO" id="GO:0042371">
    <property type="term" value="P:vitamin K biosynthetic process"/>
    <property type="evidence" value="ECO:0007669"/>
    <property type="project" value="TreeGrafter"/>
</dbReference>
<feature type="transmembrane region" description="Helical" evidence="8">
    <location>
        <begin position="179"/>
        <end position="199"/>
    </location>
</feature>
<feature type="transmembrane region" description="Helical" evidence="8">
    <location>
        <begin position="235"/>
        <end position="261"/>
    </location>
</feature>
<dbReference type="GO" id="GO:0009234">
    <property type="term" value="P:menaquinone biosynthetic process"/>
    <property type="evidence" value="ECO:0007669"/>
    <property type="project" value="UniProtKB-UniPathway"/>
</dbReference>
<keyword evidence="3" id="KW-0474">Menaquinone biosynthesis</keyword>
<dbReference type="Gene3D" id="1.10.357.140">
    <property type="entry name" value="UbiA prenyltransferase"/>
    <property type="match status" value="1"/>
</dbReference>
<keyword evidence="4 9" id="KW-0808">Transferase</keyword>
<accession>A0A0R1VA78</accession>
<dbReference type="RefSeq" id="WP_056937319.1">
    <property type="nucleotide sequence ID" value="NZ_AZFN01000011.1"/>
</dbReference>
<keyword evidence="6 8" id="KW-1133">Transmembrane helix</keyword>
<dbReference type="AlphaFoldDB" id="A0A0R1VA78"/>
<dbReference type="Proteomes" id="UP000051739">
    <property type="component" value="Unassembled WGS sequence"/>
</dbReference>
<dbReference type="PATRIC" id="fig|1423749.3.peg.252"/>
<evidence type="ECO:0000256" key="3">
    <source>
        <dbReference type="ARBA" id="ARBA00022428"/>
    </source>
</evidence>
<keyword evidence="10" id="KW-1185">Reference proteome</keyword>
<dbReference type="InterPro" id="IPR000537">
    <property type="entry name" value="UbiA_prenyltransferase"/>
</dbReference>
<evidence type="ECO:0000256" key="2">
    <source>
        <dbReference type="ARBA" id="ARBA00004863"/>
    </source>
</evidence>
<reference evidence="9 10" key="1">
    <citation type="journal article" date="2015" name="Genome Announc.">
        <title>Expanding the biotechnology potential of lactobacilli through comparative genomics of 213 strains and associated genera.</title>
        <authorList>
            <person name="Sun Z."/>
            <person name="Harris H.M."/>
            <person name="McCann A."/>
            <person name="Guo C."/>
            <person name="Argimon S."/>
            <person name="Zhang W."/>
            <person name="Yang X."/>
            <person name="Jeffery I.B."/>
            <person name="Cooney J.C."/>
            <person name="Kagawa T.F."/>
            <person name="Liu W."/>
            <person name="Song Y."/>
            <person name="Salvetti E."/>
            <person name="Wrobel A."/>
            <person name="Rasinkangas P."/>
            <person name="Parkhill J."/>
            <person name="Rea M.C."/>
            <person name="O'Sullivan O."/>
            <person name="Ritari J."/>
            <person name="Douillard F.P."/>
            <person name="Paul Ross R."/>
            <person name="Yang R."/>
            <person name="Briner A.E."/>
            <person name="Felis G.E."/>
            <person name="de Vos W.M."/>
            <person name="Barrangou R."/>
            <person name="Klaenhammer T.R."/>
            <person name="Caufield P.W."/>
            <person name="Cui Y."/>
            <person name="Zhang H."/>
            <person name="O'Toole P.W."/>
        </authorList>
    </citation>
    <scope>NUCLEOTIDE SEQUENCE [LARGE SCALE GENOMIC DNA]</scope>
    <source>
        <strain evidence="9 10">DSM 16045</strain>
    </source>
</reference>
<dbReference type="PIRSF" id="PIRSF005355">
    <property type="entry name" value="UBIAD1"/>
    <property type="match status" value="1"/>
</dbReference>
<dbReference type="PANTHER" id="PTHR13929:SF0">
    <property type="entry name" value="UBIA PRENYLTRANSFERASE DOMAIN-CONTAINING PROTEIN 1"/>
    <property type="match status" value="1"/>
</dbReference>
<evidence type="ECO:0000256" key="1">
    <source>
        <dbReference type="ARBA" id="ARBA00004141"/>
    </source>
</evidence>
<comment type="subcellular location">
    <subcellularLocation>
        <location evidence="1">Membrane</location>
        <topology evidence="1">Multi-pass membrane protein</topology>
    </subcellularLocation>
</comment>
<evidence type="ECO:0000256" key="4">
    <source>
        <dbReference type="ARBA" id="ARBA00022679"/>
    </source>
</evidence>
<keyword evidence="5 8" id="KW-0812">Transmembrane</keyword>
<dbReference type="InterPro" id="IPR044878">
    <property type="entry name" value="UbiA_sf"/>
</dbReference>
<dbReference type="PANTHER" id="PTHR13929">
    <property type="entry name" value="1,4-DIHYDROXY-2-NAPHTHOATE OCTAPRENYLTRANSFERASE"/>
    <property type="match status" value="1"/>
</dbReference>
<dbReference type="GO" id="GO:0016020">
    <property type="term" value="C:membrane"/>
    <property type="evidence" value="ECO:0007669"/>
    <property type="project" value="UniProtKB-SubCell"/>
</dbReference>
<sequence>MVSIGRFSQINALLQSKTVVVSALPFIIGFLYAGVTYHQINWWGSFWLMVACVAFHFAVNAHNQLSDYFRFHKDQQIEGSHNNVIQRFQIPVWVAKLTIVSLAIFTMLIGLILVYQTGVLLLIIGIISFLVGYFYSGGPYPILKTPLGEPVSGITMGFNIVLLGTYINVATTVHVDGAFLGRMLLVALPTILVISNLMLANNISDLVEDQRMGRHTLITFIGQVNGCRLWRICYYLAYLAIAVGIGSHVLPFSTIVVFLTFPMVEKKINEFVHYPDKATTFLNSIQIILLILVSEIIGLMISLI</sequence>
<protein>
    <submittedName>
        <fullName evidence="9">Prenyltransferase</fullName>
    </submittedName>
</protein>
<dbReference type="EMBL" id="AZFN01000011">
    <property type="protein sequence ID" value="KRM02432.1"/>
    <property type="molecule type" value="Genomic_DNA"/>
</dbReference>
<comment type="pathway">
    <text evidence="2">Quinol/quinone metabolism; menaquinone biosynthesis.</text>
</comment>
<dbReference type="CDD" id="cd13962">
    <property type="entry name" value="PT_UbiA_UBIAD1"/>
    <property type="match status" value="1"/>
</dbReference>
<proteinExistence type="predicted"/>
<feature type="transmembrane region" description="Helical" evidence="8">
    <location>
        <begin position="93"/>
        <end position="113"/>
    </location>
</feature>
<evidence type="ECO:0000256" key="8">
    <source>
        <dbReference type="SAM" id="Phobius"/>
    </source>
</evidence>
<evidence type="ECO:0000256" key="6">
    <source>
        <dbReference type="ARBA" id="ARBA00022989"/>
    </source>
</evidence>
<dbReference type="InterPro" id="IPR026046">
    <property type="entry name" value="UBIAD1"/>
</dbReference>
<keyword evidence="7 8" id="KW-0472">Membrane</keyword>